<keyword evidence="6" id="KW-1185">Reference proteome</keyword>
<dbReference type="EMBL" id="CAJHUC010000407">
    <property type="protein sequence ID" value="CAD7695918.1"/>
    <property type="molecule type" value="Genomic_DNA"/>
</dbReference>
<dbReference type="SUPFAM" id="SSF50494">
    <property type="entry name" value="Trypsin-like serine proteases"/>
    <property type="match status" value="2"/>
</dbReference>
<protein>
    <recommendedName>
        <fullName evidence="4">Peptidase S1 domain-containing protein</fullName>
    </recommendedName>
</protein>
<gene>
    <name evidence="5" type="ORF">OSTQU699_LOCUS1279</name>
</gene>
<feature type="compositionally biased region" description="Pro residues" evidence="3">
    <location>
        <begin position="246"/>
        <end position="280"/>
    </location>
</feature>
<accession>A0A8S1IMI4</accession>
<dbReference type="InterPro" id="IPR001254">
    <property type="entry name" value="Trypsin_dom"/>
</dbReference>
<dbReference type="PROSITE" id="PS00134">
    <property type="entry name" value="TRYPSIN_HIS"/>
    <property type="match status" value="2"/>
</dbReference>
<feature type="domain" description="Peptidase S1" evidence="4">
    <location>
        <begin position="1"/>
        <end position="241"/>
    </location>
</feature>
<dbReference type="InterPro" id="IPR018114">
    <property type="entry name" value="TRYPSIN_HIS"/>
</dbReference>
<keyword evidence="2" id="KW-1015">Disulfide bond</keyword>
<dbReference type="CDD" id="cd00190">
    <property type="entry name" value="Tryp_SPc"/>
    <property type="match status" value="2"/>
</dbReference>
<dbReference type="InterPro" id="IPR043504">
    <property type="entry name" value="Peptidase_S1_PA_chymotrypsin"/>
</dbReference>
<dbReference type="OrthoDB" id="545839at2759"/>
<dbReference type="PANTHER" id="PTHR24276:SF98">
    <property type="entry name" value="FI18310P1-RELATED"/>
    <property type="match status" value="1"/>
</dbReference>
<dbReference type="PANTHER" id="PTHR24276">
    <property type="entry name" value="POLYSERASE-RELATED"/>
    <property type="match status" value="1"/>
</dbReference>
<dbReference type="AlphaFoldDB" id="A0A8S1IMI4"/>
<feature type="domain" description="Peptidase S1" evidence="4">
    <location>
        <begin position="287"/>
        <end position="522"/>
    </location>
</feature>
<dbReference type="Pfam" id="PF00089">
    <property type="entry name" value="Trypsin"/>
    <property type="match status" value="2"/>
</dbReference>
<evidence type="ECO:0000256" key="2">
    <source>
        <dbReference type="ARBA" id="ARBA00023157"/>
    </source>
</evidence>
<dbReference type="InterPro" id="IPR009003">
    <property type="entry name" value="Peptidase_S1_PA"/>
</dbReference>
<dbReference type="GO" id="GO:0006508">
    <property type="term" value="P:proteolysis"/>
    <property type="evidence" value="ECO:0007669"/>
    <property type="project" value="InterPro"/>
</dbReference>
<comment type="caution">
    <text evidence="5">The sequence shown here is derived from an EMBL/GenBank/DDBJ whole genome shotgun (WGS) entry which is preliminary data.</text>
</comment>
<proteinExistence type="inferred from homology"/>
<dbReference type="InterPro" id="IPR001314">
    <property type="entry name" value="Peptidase_S1A"/>
</dbReference>
<reference evidence="5" key="1">
    <citation type="submission" date="2020-12" db="EMBL/GenBank/DDBJ databases">
        <authorList>
            <person name="Iha C."/>
        </authorList>
    </citation>
    <scope>NUCLEOTIDE SEQUENCE</scope>
</reference>
<dbReference type="FunFam" id="2.40.10.10:FF:000068">
    <property type="entry name" value="transmembrane protease serine 2"/>
    <property type="match status" value="1"/>
</dbReference>
<sequence>MVSVQEKSGGNKHRCGGVLVFPDWVVTAAHCVDPDFAQSPGATPTIVIGACNLDDINNENGDVERVLPEDTIIHERWNGKVEDGHDIALLKLRKHSAHRPAGLPVSIHTLRGTEKLVALGWGLQDRSKAQNKTTLQQTTAIDFVRTTLCNGSSADAWNGTLIDSMLCAFSFDGQQVCKGDSGGPLVQVDVSSSGILDANPELDIIVGITSFTEDVPCGDATKPNVFTRVASFRAWIDSNVKAASALPPPSVPSAPSPKLPPPASSPNPPPAALPPSPSPERLPKPLGEKTNCKRYPYIVSLRDHINKHGCSGVLIHSSWVLTAAHCIEDGDAFQGVAIVGACKLSAAITQKNTKQRQVASIDLAVPHPKWNGNRTNGNDIALLKLDPPSEARTIATTSSSELDGSLVALGWNELADGSLADKLLQQTDVLPMENRDCARSNVWGNVIANSMLCATGFGNAQPECGDPVEVPITPRALVYSAVRRLGGVVGQYALLAFDARVVSEEHCRKRQRCIDVGQPCRWACILGTRAENGRRAHLTLSFSRNGPSLSRNGDCGRCKAGPGPPPPTTPHHTPSASSFAAVLMMVPPLWRHLRLVGIP</sequence>
<evidence type="ECO:0000256" key="1">
    <source>
        <dbReference type="ARBA" id="ARBA00007664"/>
    </source>
</evidence>
<dbReference type="SMART" id="SM00020">
    <property type="entry name" value="Tryp_SPc"/>
    <property type="match status" value="2"/>
</dbReference>
<dbReference type="PROSITE" id="PS50240">
    <property type="entry name" value="TRYPSIN_DOM"/>
    <property type="match status" value="2"/>
</dbReference>
<dbReference type="InterPro" id="IPR050430">
    <property type="entry name" value="Peptidase_S1"/>
</dbReference>
<comment type="similarity">
    <text evidence="1">Belongs to the peptidase S1 family.</text>
</comment>
<dbReference type="PRINTS" id="PR00722">
    <property type="entry name" value="CHYMOTRYPSIN"/>
</dbReference>
<dbReference type="Proteomes" id="UP000708148">
    <property type="component" value="Unassembled WGS sequence"/>
</dbReference>
<dbReference type="GO" id="GO:0004252">
    <property type="term" value="F:serine-type endopeptidase activity"/>
    <property type="evidence" value="ECO:0007669"/>
    <property type="project" value="InterPro"/>
</dbReference>
<evidence type="ECO:0000313" key="5">
    <source>
        <dbReference type="EMBL" id="CAD7695918.1"/>
    </source>
</evidence>
<feature type="region of interest" description="Disordered" evidence="3">
    <location>
        <begin position="246"/>
        <end position="288"/>
    </location>
</feature>
<organism evidence="5 6">
    <name type="scientific">Ostreobium quekettii</name>
    <dbReference type="NCBI Taxonomy" id="121088"/>
    <lineage>
        <taxon>Eukaryota</taxon>
        <taxon>Viridiplantae</taxon>
        <taxon>Chlorophyta</taxon>
        <taxon>core chlorophytes</taxon>
        <taxon>Ulvophyceae</taxon>
        <taxon>TCBD clade</taxon>
        <taxon>Bryopsidales</taxon>
        <taxon>Ostreobineae</taxon>
        <taxon>Ostreobiaceae</taxon>
        <taxon>Ostreobium</taxon>
    </lineage>
</organism>
<evidence type="ECO:0000313" key="6">
    <source>
        <dbReference type="Proteomes" id="UP000708148"/>
    </source>
</evidence>
<dbReference type="Gene3D" id="2.40.10.10">
    <property type="entry name" value="Trypsin-like serine proteases"/>
    <property type="match status" value="3"/>
</dbReference>
<feature type="region of interest" description="Disordered" evidence="3">
    <location>
        <begin position="547"/>
        <end position="575"/>
    </location>
</feature>
<evidence type="ECO:0000259" key="4">
    <source>
        <dbReference type="PROSITE" id="PS50240"/>
    </source>
</evidence>
<evidence type="ECO:0000256" key="3">
    <source>
        <dbReference type="SAM" id="MobiDB-lite"/>
    </source>
</evidence>
<name>A0A8S1IMI4_9CHLO</name>